<reference evidence="1" key="1">
    <citation type="submission" date="2021-08" db="EMBL/GenBank/DDBJ databases">
        <title>Novel anaerobic bacterium isolated from sea squirt in East Sea, Republic of Korea.</title>
        <authorList>
            <person name="Nguyen T.H."/>
            <person name="Li Z."/>
            <person name="Lee Y.-J."/>
            <person name="Ko J."/>
            <person name="Kim S.-G."/>
        </authorList>
    </citation>
    <scope>NUCLEOTIDE SEQUENCE</scope>
    <source>
        <strain evidence="1">KCTC 25031</strain>
    </source>
</reference>
<evidence type="ECO:0000313" key="1">
    <source>
        <dbReference type="EMBL" id="QZE14572.1"/>
    </source>
</evidence>
<protein>
    <submittedName>
        <fullName evidence="1">Uncharacterized protein</fullName>
    </submittedName>
</protein>
<organism evidence="1 2">
    <name type="scientific">Halosquirtibacter laminarini</name>
    <dbReference type="NCBI Taxonomy" id="3374600"/>
    <lineage>
        <taxon>Bacteria</taxon>
        <taxon>Pseudomonadati</taxon>
        <taxon>Bacteroidota</taxon>
        <taxon>Bacteroidia</taxon>
        <taxon>Marinilabiliales</taxon>
        <taxon>Prolixibacteraceae</taxon>
        <taxon>Halosquirtibacter</taxon>
    </lineage>
</organism>
<proteinExistence type="predicted"/>
<accession>A0AC61NG22</accession>
<dbReference type="EMBL" id="CP081303">
    <property type="protein sequence ID" value="QZE14572.1"/>
    <property type="molecule type" value="Genomic_DNA"/>
</dbReference>
<gene>
    <name evidence="1" type="ORF">K4L44_01490</name>
</gene>
<dbReference type="Proteomes" id="UP000826212">
    <property type="component" value="Chromosome"/>
</dbReference>
<keyword evidence="2" id="KW-1185">Reference proteome</keyword>
<sequence>MKTVKNLLIIALSVLMFGACTSNSDSVVPQEKVGLIGNILYGGDINEDIILKEGQTYTLTKGVHLKSGHTFTIEAGVTLVANADVLSYILIEKGASIHAVGTKSAPIVMTSSREIPGAWGGLMICGNATINVDGGSGISEVGNAPYGGNNDNDNSGVLKYIRLEYTGYAFDEEHESNGVAFYGVGSGTQVDYIQVYKGSDDGFEFFGGTVSANYLVSTASQDDSFDWTEGWRGQCNYWVAVQNGDSKGTGFESDNLSGNTDATPRSQPVISNITLIGNGTSQAMNLRRGTGAILSNLLMTNFTSGVGVEQSSTGKLIGTELTISNSILTNAITDANKQYFTYVKTTESTERTAVEGSNFGTGVGVGEIALTNTYVGTINGAGAVATDNDWTEGWTK</sequence>
<name>A0AC61NG22_9BACT</name>
<evidence type="ECO:0000313" key="2">
    <source>
        <dbReference type="Proteomes" id="UP000826212"/>
    </source>
</evidence>